<dbReference type="Pfam" id="PF03401">
    <property type="entry name" value="TctC"/>
    <property type="match status" value="1"/>
</dbReference>
<sequence>MTSNKTSRSDRRQFLKYAVTAGGAGLAGCLDSVGRGDNDDTGDSNGTYPEQNIEVIVPWSQGGGTDRATRATTPTWSDILDANFVVQNYPGGSTQVGGERLYDADPDGYTIAMWNMPQMQATWIFQDAPYDMDDFDYLGTHHLDPTMWFAPPESPYEDMAEFIEYAREEGEVTVGTTAAIGNTALSALLIEDTYDDIEFNLVNLEGGTPTRQATLSGDVDASVNQPWAFNPDHIGEVIGLGTHTPEPQDLWPAPSFAELGLDEIPLVEEGFGQWKLIVAPGGLEDEYPERYNALVNSYAEIFEQDDFVSRAEEQGGLDQILDYNDPEATVQEVEAYSEFMQEYEPLFDRF</sequence>
<dbReference type="AlphaFoldDB" id="A0A9R1CWK0"/>
<evidence type="ECO:0008006" key="3">
    <source>
        <dbReference type="Google" id="ProtNLM"/>
    </source>
</evidence>
<dbReference type="PANTHER" id="PTHR42928">
    <property type="entry name" value="TRICARBOXYLATE-BINDING PROTEIN"/>
    <property type="match status" value="1"/>
</dbReference>
<dbReference type="PROSITE" id="PS51318">
    <property type="entry name" value="TAT"/>
    <property type="match status" value="1"/>
</dbReference>
<evidence type="ECO:0000313" key="2">
    <source>
        <dbReference type="Proteomes" id="UP001139494"/>
    </source>
</evidence>
<dbReference type="InterPro" id="IPR006311">
    <property type="entry name" value="TAT_signal"/>
</dbReference>
<evidence type="ECO:0000313" key="1">
    <source>
        <dbReference type="EMBL" id="MCQ4334914.1"/>
    </source>
</evidence>
<gene>
    <name evidence="1" type="ORF">KM295_15795</name>
</gene>
<dbReference type="CDD" id="cd07012">
    <property type="entry name" value="PBP2_Bug_TTT"/>
    <property type="match status" value="1"/>
</dbReference>
<organism evidence="1 2">
    <name type="scientific">Natronomonas aquatica</name>
    <dbReference type="NCBI Taxonomy" id="2841590"/>
    <lineage>
        <taxon>Archaea</taxon>
        <taxon>Methanobacteriati</taxon>
        <taxon>Methanobacteriota</taxon>
        <taxon>Stenosarchaea group</taxon>
        <taxon>Halobacteria</taxon>
        <taxon>Halobacteriales</taxon>
        <taxon>Natronomonadaceae</taxon>
        <taxon>Natronomonas</taxon>
    </lineage>
</organism>
<dbReference type="PROSITE" id="PS51257">
    <property type="entry name" value="PROKAR_LIPOPROTEIN"/>
    <property type="match status" value="1"/>
</dbReference>
<proteinExistence type="predicted"/>
<accession>A0A9R1CWK0</accession>
<dbReference type="InterPro" id="IPR042100">
    <property type="entry name" value="Bug_dom1"/>
</dbReference>
<dbReference type="PANTHER" id="PTHR42928:SF5">
    <property type="entry name" value="BLR1237 PROTEIN"/>
    <property type="match status" value="1"/>
</dbReference>
<dbReference type="EMBL" id="JAHLKM010000046">
    <property type="protein sequence ID" value="MCQ4334914.1"/>
    <property type="molecule type" value="Genomic_DNA"/>
</dbReference>
<dbReference type="Gene3D" id="3.40.190.150">
    <property type="entry name" value="Bordetella uptake gene, domain 1"/>
    <property type="match status" value="1"/>
</dbReference>
<dbReference type="Proteomes" id="UP001139494">
    <property type="component" value="Unassembled WGS sequence"/>
</dbReference>
<comment type="caution">
    <text evidence="1">The sequence shown here is derived from an EMBL/GenBank/DDBJ whole genome shotgun (WGS) entry which is preliminary data.</text>
</comment>
<dbReference type="RefSeq" id="WP_256031190.1">
    <property type="nucleotide sequence ID" value="NZ_JAHLKM010000046.1"/>
</dbReference>
<name>A0A9R1CWK0_9EURY</name>
<keyword evidence="2" id="KW-1185">Reference proteome</keyword>
<dbReference type="InterPro" id="IPR005064">
    <property type="entry name" value="BUG"/>
</dbReference>
<protein>
    <recommendedName>
        <fullName evidence="3">Tripartite tricarboxylate transporter substrate binding protein</fullName>
    </recommendedName>
</protein>
<reference evidence="1" key="1">
    <citation type="journal article" date="2023" name="Front. Microbiol.">
        <title>Genomic-based phylogenetic and metabolic analyses of the genus Natronomonas, and description of Natronomonas aquatica sp. nov.</title>
        <authorList>
            <person name="Garcia-Roldan A."/>
            <person name="Duran-Viseras A."/>
            <person name="de la Haba R.R."/>
            <person name="Corral P."/>
            <person name="Sanchez-Porro C."/>
            <person name="Ventosa A."/>
        </authorList>
    </citation>
    <scope>NUCLEOTIDE SEQUENCE</scope>
    <source>
        <strain evidence="1">F2-12</strain>
    </source>
</reference>
<dbReference type="Gene3D" id="3.40.190.10">
    <property type="entry name" value="Periplasmic binding protein-like II"/>
    <property type="match status" value="1"/>
</dbReference>